<dbReference type="Gene3D" id="1.10.10.10">
    <property type="entry name" value="Winged helix-like DNA-binding domain superfamily/Winged helix DNA-binding domain"/>
    <property type="match status" value="1"/>
</dbReference>
<proteinExistence type="predicted"/>
<dbReference type="AlphaFoldDB" id="A0A1H1M556"/>
<evidence type="ECO:0000259" key="1">
    <source>
        <dbReference type="PROSITE" id="PS50995"/>
    </source>
</evidence>
<reference evidence="2" key="1">
    <citation type="submission" date="2016-10" db="EMBL/GenBank/DDBJ databases">
        <authorList>
            <person name="Varghese N."/>
            <person name="Submissions S."/>
        </authorList>
    </citation>
    <scope>NUCLEOTIDE SEQUENCE [LARGE SCALE GENOMIC DNA]</scope>
    <source>
        <strain evidence="2">DSM 22082</strain>
    </source>
</reference>
<accession>A0A1H1M556</accession>
<protein>
    <submittedName>
        <fullName evidence="2">DNA-binding transcriptional regulator, MarR family</fullName>
    </submittedName>
</protein>
<sequence>MRLSSHFTTLSTMAAEKTSASRLDPIEESRKQWLAHGWNDSTDGMTTVISVMRVHQLFLAKVDAALKPFALTFSRYEVLTLLSFTKSGTLPMSKISARLQVHATSTTNSVDRLEKAGLVKRRSHPDDRRTTLVELTDTGRALSSRATAALNDEVFSSPALAGADLGGLLPHLESLRSELEGRG</sequence>
<dbReference type="GO" id="GO:0006950">
    <property type="term" value="P:response to stress"/>
    <property type="evidence" value="ECO:0007669"/>
    <property type="project" value="TreeGrafter"/>
</dbReference>
<feature type="domain" description="HTH marR-type" evidence="1">
    <location>
        <begin position="41"/>
        <end position="174"/>
    </location>
</feature>
<keyword evidence="2" id="KW-0238">DNA-binding</keyword>
<dbReference type="InterPro" id="IPR000835">
    <property type="entry name" value="HTH_MarR-typ"/>
</dbReference>
<evidence type="ECO:0000313" key="2">
    <source>
        <dbReference type="EMBL" id="SDR81923.1"/>
    </source>
</evidence>
<dbReference type="PRINTS" id="PR00598">
    <property type="entry name" value="HTHMARR"/>
</dbReference>
<gene>
    <name evidence="2" type="ORF">SAMN04489751_0547</name>
</gene>
<organism evidence="2 3">
    <name type="scientific">Brevibacterium sandarakinum</name>
    <dbReference type="NCBI Taxonomy" id="629680"/>
    <lineage>
        <taxon>Bacteria</taxon>
        <taxon>Bacillati</taxon>
        <taxon>Actinomycetota</taxon>
        <taxon>Actinomycetes</taxon>
        <taxon>Micrococcales</taxon>
        <taxon>Brevibacteriaceae</taxon>
        <taxon>Brevibacterium</taxon>
    </lineage>
</organism>
<name>A0A1H1M556_BRESA</name>
<dbReference type="SUPFAM" id="SSF46785">
    <property type="entry name" value="Winged helix' DNA-binding domain"/>
    <property type="match status" value="1"/>
</dbReference>
<dbReference type="EMBL" id="LT629739">
    <property type="protein sequence ID" value="SDR81923.1"/>
    <property type="molecule type" value="Genomic_DNA"/>
</dbReference>
<dbReference type="InterPro" id="IPR036388">
    <property type="entry name" value="WH-like_DNA-bd_sf"/>
</dbReference>
<dbReference type="PANTHER" id="PTHR33164:SF101">
    <property type="entry name" value="TRANSCRIPTIONAL REPRESSOR MPRA"/>
    <property type="match status" value="1"/>
</dbReference>
<keyword evidence="3" id="KW-1185">Reference proteome</keyword>
<dbReference type="InterPro" id="IPR036390">
    <property type="entry name" value="WH_DNA-bd_sf"/>
</dbReference>
<evidence type="ECO:0000313" key="3">
    <source>
        <dbReference type="Proteomes" id="UP000199700"/>
    </source>
</evidence>
<dbReference type="PANTHER" id="PTHR33164">
    <property type="entry name" value="TRANSCRIPTIONAL REGULATOR, MARR FAMILY"/>
    <property type="match status" value="1"/>
</dbReference>
<dbReference type="STRING" id="629680.SAMN04489751_0547"/>
<dbReference type="SMART" id="SM00347">
    <property type="entry name" value="HTH_MARR"/>
    <property type="match status" value="1"/>
</dbReference>
<dbReference type="Proteomes" id="UP000199700">
    <property type="component" value="Chromosome"/>
</dbReference>
<dbReference type="GO" id="GO:0003677">
    <property type="term" value="F:DNA binding"/>
    <property type="evidence" value="ECO:0007669"/>
    <property type="project" value="UniProtKB-KW"/>
</dbReference>
<dbReference type="GO" id="GO:0003700">
    <property type="term" value="F:DNA-binding transcription factor activity"/>
    <property type="evidence" value="ECO:0007669"/>
    <property type="project" value="InterPro"/>
</dbReference>
<dbReference type="InterPro" id="IPR039422">
    <property type="entry name" value="MarR/SlyA-like"/>
</dbReference>
<dbReference type="Pfam" id="PF01047">
    <property type="entry name" value="MarR"/>
    <property type="match status" value="1"/>
</dbReference>
<dbReference type="PROSITE" id="PS50995">
    <property type="entry name" value="HTH_MARR_2"/>
    <property type="match status" value="1"/>
</dbReference>